<dbReference type="GO" id="GO:0003676">
    <property type="term" value="F:nucleic acid binding"/>
    <property type="evidence" value="ECO:0007669"/>
    <property type="project" value="InterPro"/>
</dbReference>
<proteinExistence type="predicted"/>
<dbReference type="Proteomes" id="UP000176204">
    <property type="component" value="Chromosome I"/>
</dbReference>
<keyword evidence="1" id="KW-0489">Methyltransferase</keyword>
<evidence type="ECO:0000313" key="1">
    <source>
        <dbReference type="EMBL" id="SEH94978.1"/>
    </source>
</evidence>
<dbReference type="InterPro" id="IPR002052">
    <property type="entry name" value="DNA_methylase_N6_adenine_CS"/>
</dbReference>
<dbReference type="InterPro" id="IPR029063">
    <property type="entry name" value="SAM-dependent_MTases_sf"/>
</dbReference>
<dbReference type="Gene3D" id="3.40.50.150">
    <property type="entry name" value="Vaccinia Virus protein VP39"/>
    <property type="match status" value="1"/>
</dbReference>
<keyword evidence="1" id="KW-0808">Transferase</keyword>
<dbReference type="GO" id="GO:0032259">
    <property type="term" value="P:methylation"/>
    <property type="evidence" value="ECO:0007669"/>
    <property type="project" value="UniProtKB-KW"/>
</dbReference>
<keyword evidence="2" id="KW-1185">Reference proteome</keyword>
<dbReference type="PROSITE" id="PS00092">
    <property type="entry name" value="N6_MTASE"/>
    <property type="match status" value="1"/>
</dbReference>
<dbReference type="GO" id="GO:0008168">
    <property type="term" value="F:methyltransferase activity"/>
    <property type="evidence" value="ECO:0007669"/>
    <property type="project" value="UniProtKB-KW"/>
</dbReference>
<dbReference type="RefSeq" id="WP_067775756.1">
    <property type="nucleotide sequence ID" value="NZ_LIGX01000023.1"/>
</dbReference>
<protein>
    <submittedName>
        <fullName evidence="1">S-adenosyl-l-methionine-dependent methyltransferase</fullName>
    </submittedName>
</protein>
<dbReference type="KEGG" id="agl:PYTT_2002"/>
<organism evidence="1 2">
    <name type="scientific">Akkermansia glycaniphila</name>
    <dbReference type="NCBI Taxonomy" id="1679444"/>
    <lineage>
        <taxon>Bacteria</taxon>
        <taxon>Pseudomonadati</taxon>
        <taxon>Verrucomicrobiota</taxon>
        <taxon>Verrucomicrobiia</taxon>
        <taxon>Verrucomicrobiales</taxon>
        <taxon>Akkermansiaceae</taxon>
        <taxon>Akkermansia</taxon>
    </lineage>
</organism>
<sequence>MNEKWKYDGSIDKYPIKDGEVWEQNGNLLAVNNIFDGLPEWMKEADLVFVDPPWNLRNANSFITKAGRNDYLDDFRAFYKKVFELLAEIAPQTAYIEIGKEYLADFITEMRKLYKYVTCYNSTYYYKKENICYIIRGSNRAKQPKLDYMDEEEIIAWICENESFECIGDFVMGRGLVGYHAHRNRKRFVGCELNPARLAVLINRIGGDWNVTPAERAAPLIKRLLGYRGKVLDPQEIIRRRLLEHVETGMKKVDAVEKLAAHFGVTRITIYRWMSGSCDFPAKYSMVDKLATL</sequence>
<dbReference type="SUPFAM" id="SSF53335">
    <property type="entry name" value="S-adenosyl-L-methionine-dependent methyltransferases"/>
    <property type="match status" value="1"/>
</dbReference>
<accession>A0A1H6M1F4</accession>
<dbReference type="STRING" id="1679444.PYTT_2002"/>
<reference evidence="2" key="1">
    <citation type="submission" date="2016-09" db="EMBL/GenBank/DDBJ databases">
        <authorList>
            <person name="Koehorst J."/>
        </authorList>
    </citation>
    <scope>NUCLEOTIDE SEQUENCE [LARGE SCALE GENOMIC DNA]</scope>
</reference>
<dbReference type="EMBL" id="LT629973">
    <property type="protein sequence ID" value="SEH94978.1"/>
    <property type="molecule type" value="Genomic_DNA"/>
</dbReference>
<evidence type="ECO:0000313" key="2">
    <source>
        <dbReference type="Proteomes" id="UP000176204"/>
    </source>
</evidence>
<name>A0A1H6M1F4_9BACT</name>
<dbReference type="AlphaFoldDB" id="A0A1H6M1F4"/>
<gene>
    <name evidence="1" type="ORF">PYTT_2002</name>
</gene>